<comment type="caution">
    <text evidence="3">The sequence shown here is derived from an EMBL/GenBank/DDBJ whole genome shotgun (WGS) entry which is preliminary data.</text>
</comment>
<evidence type="ECO:0008006" key="5">
    <source>
        <dbReference type="Google" id="ProtNLM"/>
    </source>
</evidence>
<dbReference type="RefSeq" id="WP_187255850.1">
    <property type="nucleotide sequence ID" value="NZ_JBHULF010000006.1"/>
</dbReference>
<protein>
    <recommendedName>
        <fullName evidence="5">GLPGLI family protein</fullName>
    </recommendedName>
</protein>
<keyword evidence="4" id="KW-1185">Reference proteome</keyword>
<evidence type="ECO:0000313" key="4">
    <source>
        <dbReference type="Proteomes" id="UP000765802"/>
    </source>
</evidence>
<evidence type="ECO:0000313" key="3">
    <source>
        <dbReference type="EMBL" id="MBC6490555.1"/>
    </source>
</evidence>
<sequence length="266" mass="28561">MPKGIAVTIFTCLVLGFLTVQAQTVEEIISNYENAMGGKEKLKSIRSVYMEGVSVMQNGNEINSKMTKVNRELLRTEINFGMGSFSMLLTDKEGWASNPRNGGKFEPIPEQRVKAAQAELDCAGPLVDYAAKGHKAELLGKESVEGKECYKIKLILNTGSDITYFIDPATWYIVRDVRTGGLMGGRMGGGPGGPGQGAQAGQARRGGSGPGGAGGAEVVTDYSDYAKNADGFIFPFSVKRNGMGGNTIYEKIEVNKPVDPKLYKPE</sequence>
<feature type="signal peptide" evidence="2">
    <location>
        <begin position="1"/>
        <end position="22"/>
    </location>
</feature>
<dbReference type="EMBL" id="MBUA01000001">
    <property type="protein sequence ID" value="MBC6490555.1"/>
    <property type="molecule type" value="Genomic_DNA"/>
</dbReference>
<organism evidence="3 4">
    <name type="scientific">Flavihumibacter stibioxidans</name>
    <dbReference type="NCBI Taxonomy" id="1834163"/>
    <lineage>
        <taxon>Bacteria</taxon>
        <taxon>Pseudomonadati</taxon>
        <taxon>Bacteroidota</taxon>
        <taxon>Chitinophagia</taxon>
        <taxon>Chitinophagales</taxon>
        <taxon>Chitinophagaceae</taxon>
        <taxon>Flavihumibacter</taxon>
    </lineage>
</organism>
<proteinExistence type="predicted"/>
<feature type="region of interest" description="Disordered" evidence="1">
    <location>
        <begin position="184"/>
        <end position="214"/>
    </location>
</feature>
<gene>
    <name evidence="3" type="ORF">BC349_06230</name>
</gene>
<keyword evidence="2" id="KW-0732">Signal</keyword>
<reference evidence="3 4" key="1">
    <citation type="submission" date="2016-07" db="EMBL/GenBank/DDBJ databases">
        <title>Genome analysis of Flavihumibacter stibioxidans YS-17.</title>
        <authorList>
            <person name="Shi K."/>
            <person name="Han Y."/>
            <person name="Wang G."/>
        </authorList>
    </citation>
    <scope>NUCLEOTIDE SEQUENCE [LARGE SCALE GENOMIC DNA]</scope>
    <source>
        <strain evidence="3 4">YS-17</strain>
    </source>
</reference>
<name>A0ABR7M744_9BACT</name>
<accession>A0ABR7M744</accession>
<feature type="chain" id="PRO_5047169969" description="GLPGLI family protein" evidence="2">
    <location>
        <begin position="23"/>
        <end position="266"/>
    </location>
</feature>
<dbReference type="Proteomes" id="UP000765802">
    <property type="component" value="Unassembled WGS sequence"/>
</dbReference>
<evidence type="ECO:0000256" key="1">
    <source>
        <dbReference type="SAM" id="MobiDB-lite"/>
    </source>
</evidence>
<dbReference type="Gene3D" id="2.50.20.10">
    <property type="entry name" value="Lipoprotein localisation LolA/LolB/LppX"/>
    <property type="match status" value="1"/>
</dbReference>
<evidence type="ECO:0000256" key="2">
    <source>
        <dbReference type="SAM" id="SignalP"/>
    </source>
</evidence>